<accession>A0A2J8FYK2</accession>
<protein>
    <submittedName>
        <fullName evidence="1">LafD</fullName>
    </submittedName>
</protein>
<dbReference type="EMBL" id="POSK01000015">
    <property type="protein sequence ID" value="PNI02528.1"/>
    <property type="molecule type" value="Genomic_DNA"/>
</dbReference>
<reference evidence="1 2" key="1">
    <citation type="submission" date="2018-01" db="EMBL/GenBank/DDBJ databases">
        <title>Draft genome sequences of six Vibrio diazotrophicus strains isolated from deep-sea sediments of the Baltic Sea.</title>
        <authorList>
            <person name="Castillo D."/>
            <person name="Vandieken V."/>
            <person name="Chiang O."/>
            <person name="Middelboe M."/>
        </authorList>
    </citation>
    <scope>NUCLEOTIDE SEQUENCE [LARGE SCALE GENOMIC DNA]</scope>
    <source>
        <strain evidence="1 2">60.27F</strain>
    </source>
</reference>
<organism evidence="1 2">
    <name type="scientific">Vibrio diazotrophicus</name>
    <dbReference type="NCBI Taxonomy" id="685"/>
    <lineage>
        <taxon>Bacteria</taxon>
        <taxon>Pseudomonadati</taxon>
        <taxon>Pseudomonadota</taxon>
        <taxon>Gammaproteobacteria</taxon>
        <taxon>Vibrionales</taxon>
        <taxon>Vibrionaceae</taxon>
        <taxon>Vibrio</taxon>
    </lineage>
</organism>
<dbReference type="Proteomes" id="UP000236449">
    <property type="component" value="Unassembled WGS sequence"/>
</dbReference>
<proteinExistence type="predicted"/>
<dbReference type="OrthoDB" id="5877647at2"/>
<dbReference type="AlphaFoldDB" id="A0A2J8FYK2"/>
<sequence>MGNMRKVSAERFRFLTQRITIATKMQDWRAIARYDSELSELLSAGRDSLTDPRIAPHVADVKAAHKAAYHALKEASSKLEAQMSKVNEQQEGTLAYQLAMSMED</sequence>
<name>A0A2J8FYK2_VIBDI</name>
<gene>
    <name evidence="1" type="ORF">C1N32_18190</name>
</gene>
<comment type="caution">
    <text evidence="1">The sequence shown here is derived from an EMBL/GenBank/DDBJ whole genome shotgun (WGS) entry which is preliminary data.</text>
</comment>
<evidence type="ECO:0000313" key="1">
    <source>
        <dbReference type="EMBL" id="PNI02528.1"/>
    </source>
</evidence>
<evidence type="ECO:0000313" key="2">
    <source>
        <dbReference type="Proteomes" id="UP000236449"/>
    </source>
</evidence>